<sequence>MFNPLMGNIAPTCMPFLTQFGASRPDSVGVGGSSNPSPQTPIRFSPNLQYSEFANTRGLDAIDLNKDEIENPRQERTQHWHWEEDEMLISVWLRMAREREIEMDMQILKADTSTMSENG</sequence>
<organism evidence="1 2">
    <name type="scientific">Stylosanthes scabra</name>
    <dbReference type="NCBI Taxonomy" id="79078"/>
    <lineage>
        <taxon>Eukaryota</taxon>
        <taxon>Viridiplantae</taxon>
        <taxon>Streptophyta</taxon>
        <taxon>Embryophyta</taxon>
        <taxon>Tracheophyta</taxon>
        <taxon>Spermatophyta</taxon>
        <taxon>Magnoliopsida</taxon>
        <taxon>eudicotyledons</taxon>
        <taxon>Gunneridae</taxon>
        <taxon>Pentapetalae</taxon>
        <taxon>rosids</taxon>
        <taxon>fabids</taxon>
        <taxon>Fabales</taxon>
        <taxon>Fabaceae</taxon>
        <taxon>Papilionoideae</taxon>
        <taxon>50 kb inversion clade</taxon>
        <taxon>dalbergioids sensu lato</taxon>
        <taxon>Dalbergieae</taxon>
        <taxon>Pterocarpus clade</taxon>
        <taxon>Stylosanthes</taxon>
    </lineage>
</organism>
<proteinExistence type="predicted"/>
<gene>
    <name evidence="1" type="ORF">PIB30_043628</name>
</gene>
<evidence type="ECO:0000313" key="2">
    <source>
        <dbReference type="Proteomes" id="UP001341840"/>
    </source>
</evidence>
<dbReference type="Proteomes" id="UP001341840">
    <property type="component" value="Unassembled WGS sequence"/>
</dbReference>
<comment type="caution">
    <text evidence="1">The sequence shown here is derived from an EMBL/GenBank/DDBJ whole genome shotgun (WGS) entry which is preliminary data.</text>
</comment>
<keyword evidence="2" id="KW-1185">Reference proteome</keyword>
<protein>
    <submittedName>
        <fullName evidence="1">Uncharacterized protein</fullName>
    </submittedName>
</protein>
<evidence type="ECO:0000313" key="1">
    <source>
        <dbReference type="EMBL" id="MED6171749.1"/>
    </source>
</evidence>
<reference evidence="1 2" key="1">
    <citation type="journal article" date="2023" name="Plants (Basel)">
        <title>Bridging the Gap: Combining Genomics and Transcriptomics Approaches to Understand Stylosanthes scabra, an Orphan Legume from the Brazilian Caatinga.</title>
        <authorList>
            <person name="Ferreira-Neto J.R.C."/>
            <person name="da Silva M.D."/>
            <person name="Binneck E."/>
            <person name="de Melo N.F."/>
            <person name="da Silva R.H."/>
            <person name="de Melo A.L.T.M."/>
            <person name="Pandolfi V."/>
            <person name="Bustamante F.O."/>
            <person name="Brasileiro-Vidal A.C."/>
            <person name="Benko-Iseppon A.M."/>
        </authorList>
    </citation>
    <scope>NUCLEOTIDE SEQUENCE [LARGE SCALE GENOMIC DNA]</scope>
    <source>
        <tissue evidence="1">Leaves</tissue>
    </source>
</reference>
<name>A0ABU6VF53_9FABA</name>
<dbReference type="EMBL" id="JASCZI010151290">
    <property type="protein sequence ID" value="MED6171749.1"/>
    <property type="molecule type" value="Genomic_DNA"/>
</dbReference>
<accession>A0ABU6VF53</accession>